<dbReference type="EMBL" id="BPLR01019877">
    <property type="protein sequence ID" value="GIX72800.1"/>
    <property type="molecule type" value="Genomic_DNA"/>
</dbReference>
<reference evidence="1 2" key="1">
    <citation type="submission" date="2021-06" db="EMBL/GenBank/DDBJ databases">
        <title>Caerostris extrusa draft genome.</title>
        <authorList>
            <person name="Kono N."/>
            <person name="Arakawa K."/>
        </authorList>
    </citation>
    <scope>NUCLEOTIDE SEQUENCE [LARGE SCALE GENOMIC DNA]</scope>
</reference>
<comment type="caution">
    <text evidence="1">The sequence shown here is derived from an EMBL/GenBank/DDBJ whole genome shotgun (WGS) entry which is preliminary data.</text>
</comment>
<evidence type="ECO:0000313" key="2">
    <source>
        <dbReference type="Proteomes" id="UP001054945"/>
    </source>
</evidence>
<evidence type="ECO:0000313" key="1">
    <source>
        <dbReference type="EMBL" id="GIX72800.1"/>
    </source>
</evidence>
<keyword evidence="2" id="KW-1185">Reference proteome</keyword>
<proteinExistence type="predicted"/>
<dbReference type="Proteomes" id="UP001054945">
    <property type="component" value="Unassembled WGS sequence"/>
</dbReference>
<accession>A0AAV4MLW1</accession>
<dbReference type="AlphaFoldDB" id="A0AAV4MLW1"/>
<gene>
    <name evidence="1" type="ORF">CEXT_735021</name>
</gene>
<protein>
    <submittedName>
        <fullName evidence="1">Uncharacterized protein</fullName>
    </submittedName>
</protein>
<sequence>MITGMKVPYITVQVFSLSTMFKFWCHCHNFRPLSFENKYYGNEMPGEKAHNSMFSMKASLKSPCPGHFSCSNGI</sequence>
<name>A0AAV4MLW1_CAEEX</name>
<organism evidence="1 2">
    <name type="scientific">Caerostris extrusa</name>
    <name type="common">Bark spider</name>
    <name type="synonym">Caerostris bankana</name>
    <dbReference type="NCBI Taxonomy" id="172846"/>
    <lineage>
        <taxon>Eukaryota</taxon>
        <taxon>Metazoa</taxon>
        <taxon>Ecdysozoa</taxon>
        <taxon>Arthropoda</taxon>
        <taxon>Chelicerata</taxon>
        <taxon>Arachnida</taxon>
        <taxon>Araneae</taxon>
        <taxon>Araneomorphae</taxon>
        <taxon>Entelegynae</taxon>
        <taxon>Araneoidea</taxon>
        <taxon>Araneidae</taxon>
        <taxon>Caerostris</taxon>
    </lineage>
</organism>